<comment type="similarity">
    <text evidence="1 2">Belongs to the anti-sigma-factor antagonist family.</text>
</comment>
<dbReference type="EMBL" id="CP016793">
    <property type="protein sequence ID" value="ANZ34706.1"/>
    <property type="molecule type" value="Genomic_DNA"/>
</dbReference>
<dbReference type="InterPro" id="IPR036513">
    <property type="entry name" value="STAS_dom_sf"/>
</dbReference>
<feature type="domain" description="STAS" evidence="3">
    <location>
        <begin position="15"/>
        <end position="116"/>
    </location>
</feature>
<gene>
    <name evidence="4" type="ORF">BBK82_00030</name>
</gene>
<sequence length="116" mass="11948">MLVVTTAESSGVSTVLTVAGVLDTDGAERLLSRIDRLLGQGRRRLVLDLDGVEFCDSSGVSALVRGHARASAAAGGLRIAAASPQVLKVLKISGLARMFGLKSTVDKLASANTVRS</sequence>
<dbReference type="NCBIfam" id="TIGR00377">
    <property type="entry name" value="ant_ant_sig"/>
    <property type="match status" value="1"/>
</dbReference>
<dbReference type="PANTHER" id="PTHR33495">
    <property type="entry name" value="ANTI-SIGMA FACTOR ANTAGONIST TM_1081-RELATED-RELATED"/>
    <property type="match status" value="1"/>
</dbReference>
<evidence type="ECO:0000256" key="2">
    <source>
        <dbReference type="RuleBase" id="RU003749"/>
    </source>
</evidence>
<dbReference type="PANTHER" id="PTHR33495:SF2">
    <property type="entry name" value="ANTI-SIGMA FACTOR ANTAGONIST TM_1081-RELATED"/>
    <property type="match status" value="1"/>
</dbReference>
<dbReference type="Pfam" id="PF01740">
    <property type="entry name" value="STAS"/>
    <property type="match status" value="1"/>
</dbReference>
<keyword evidence="5" id="KW-1185">Reference proteome</keyword>
<evidence type="ECO:0000313" key="5">
    <source>
        <dbReference type="Proteomes" id="UP000093053"/>
    </source>
</evidence>
<evidence type="ECO:0000256" key="1">
    <source>
        <dbReference type="ARBA" id="ARBA00009013"/>
    </source>
</evidence>
<dbReference type="GO" id="GO:0043856">
    <property type="term" value="F:anti-sigma factor antagonist activity"/>
    <property type="evidence" value="ECO:0007669"/>
    <property type="project" value="InterPro"/>
</dbReference>
<evidence type="ECO:0000259" key="3">
    <source>
        <dbReference type="PROSITE" id="PS50801"/>
    </source>
</evidence>
<dbReference type="PROSITE" id="PS50801">
    <property type="entry name" value="STAS"/>
    <property type="match status" value="1"/>
</dbReference>
<organism evidence="4 5">
    <name type="scientific">Lentzea guizhouensis</name>
    <dbReference type="NCBI Taxonomy" id="1586287"/>
    <lineage>
        <taxon>Bacteria</taxon>
        <taxon>Bacillati</taxon>
        <taxon>Actinomycetota</taxon>
        <taxon>Actinomycetes</taxon>
        <taxon>Pseudonocardiales</taxon>
        <taxon>Pseudonocardiaceae</taxon>
        <taxon>Lentzea</taxon>
    </lineage>
</organism>
<dbReference type="KEGG" id="led:BBK82_00030"/>
<dbReference type="AlphaFoldDB" id="A0A1B2HAG7"/>
<reference evidence="4 5" key="1">
    <citation type="submission" date="2016-07" db="EMBL/GenBank/DDBJ databases">
        <title>Complete genome sequence of the Lentzea guizhouensis DHS C013.</title>
        <authorList>
            <person name="Cao C."/>
        </authorList>
    </citation>
    <scope>NUCLEOTIDE SEQUENCE [LARGE SCALE GENOMIC DNA]</scope>
    <source>
        <strain evidence="4 5">DHS C013</strain>
    </source>
</reference>
<dbReference type="Gene3D" id="3.30.750.24">
    <property type="entry name" value="STAS domain"/>
    <property type="match status" value="1"/>
</dbReference>
<accession>A0A1B2HAG7</accession>
<dbReference type="Proteomes" id="UP000093053">
    <property type="component" value="Chromosome"/>
</dbReference>
<dbReference type="CDD" id="cd07043">
    <property type="entry name" value="STAS_anti-anti-sigma_factors"/>
    <property type="match status" value="1"/>
</dbReference>
<dbReference type="SUPFAM" id="SSF52091">
    <property type="entry name" value="SpoIIaa-like"/>
    <property type="match status" value="1"/>
</dbReference>
<dbReference type="STRING" id="1586287.BBK82_00030"/>
<dbReference type="InterPro" id="IPR002645">
    <property type="entry name" value="STAS_dom"/>
</dbReference>
<protein>
    <recommendedName>
        <fullName evidence="2">Anti-sigma factor antagonist</fullName>
    </recommendedName>
</protein>
<evidence type="ECO:0000313" key="4">
    <source>
        <dbReference type="EMBL" id="ANZ34706.1"/>
    </source>
</evidence>
<name>A0A1B2HAG7_9PSEU</name>
<dbReference type="InterPro" id="IPR003658">
    <property type="entry name" value="Anti-sigma_ant"/>
</dbReference>
<proteinExistence type="inferred from homology"/>